<reference evidence="6" key="1">
    <citation type="submission" date="2025-08" db="UniProtKB">
        <authorList>
            <consortium name="RefSeq"/>
        </authorList>
    </citation>
    <scope>IDENTIFICATION</scope>
    <source>
        <strain evidence="6">Wakin</strain>
        <tissue evidence="6">Muscle</tissue>
    </source>
</reference>
<evidence type="ECO:0000256" key="1">
    <source>
        <dbReference type="ARBA" id="ARBA00022999"/>
    </source>
</evidence>
<evidence type="ECO:0000259" key="4">
    <source>
        <dbReference type="PROSITE" id="PS50001"/>
    </source>
</evidence>
<dbReference type="FunFam" id="3.30.505.10:FF:000059">
    <property type="entry name" value="hematopoietic SH2 domain-containing protein"/>
    <property type="match status" value="1"/>
</dbReference>
<dbReference type="Gene3D" id="3.30.505.10">
    <property type="entry name" value="SH2 domain"/>
    <property type="match status" value="1"/>
</dbReference>
<name>A0A6P6MEI2_CARAU</name>
<dbReference type="Proteomes" id="UP000515129">
    <property type="component" value="Chromosome 50"/>
</dbReference>
<dbReference type="PANTHER" id="PTHR14388">
    <property type="entry name" value="T CELL-SPECIFIC ADAPTER PROTEIN TSAD"/>
    <property type="match status" value="1"/>
</dbReference>
<protein>
    <submittedName>
        <fullName evidence="6">Uncharacterized protein LOC113066997</fullName>
    </submittedName>
</protein>
<dbReference type="OrthoDB" id="6108017at2759"/>
<feature type="domain" description="SH2" evidence="4">
    <location>
        <begin position="143"/>
        <end position="234"/>
    </location>
</feature>
<dbReference type="PROSITE" id="PS50001">
    <property type="entry name" value="SH2"/>
    <property type="match status" value="1"/>
</dbReference>
<evidence type="ECO:0000313" key="5">
    <source>
        <dbReference type="Proteomes" id="UP000515129"/>
    </source>
</evidence>
<dbReference type="PANTHER" id="PTHR14388:SF6">
    <property type="entry name" value="SH2 DOMAIN-CONTAINING PROTEIN 7"/>
    <property type="match status" value="1"/>
</dbReference>
<keyword evidence="5" id="KW-1185">Reference proteome</keyword>
<feature type="region of interest" description="Disordered" evidence="3">
    <location>
        <begin position="264"/>
        <end position="299"/>
    </location>
</feature>
<dbReference type="SUPFAM" id="SSF55550">
    <property type="entry name" value="SH2 domain"/>
    <property type="match status" value="1"/>
</dbReference>
<feature type="compositionally biased region" description="Basic and acidic residues" evidence="3">
    <location>
        <begin position="264"/>
        <end position="277"/>
    </location>
</feature>
<dbReference type="Pfam" id="PF00017">
    <property type="entry name" value="SH2"/>
    <property type="match status" value="1"/>
</dbReference>
<evidence type="ECO:0000256" key="3">
    <source>
        <dbReference type="SAM" id="MobiDB-lite"/>
    </source>
</evidence>
<evidence type="ECO:0000313" key="6">
    <source>
        <dbReference type="RefSeq" id="XP_026094954.1"/>
    </source>
</evidence>
<dbReference type="SMART" id="SM00252">
    <property type="entry name" value="SH2"/>
    <property type="match status" value="1"/>
</dbReference>
<accession>A0A6P6MEI2</accession>
<dbReference type="RefSeq" id="XP_026094954.1">
    <property type="nucleotide sequence ID" value="XM_026239169.1"/>
</dbReference>
<sequence length="526" mass="60142">MSARYNSQHTFRTSSCSSELYQARERLRTVLIFSNMTLKSHCTDQHTPTGSLWTSGHCKRQCSSKSQLNYLTRTHPMDQRRPKPHRFHSCLMFRLKERVRMEHSQPGGDVQESTESRLRELALKWFTETQAPLILHNGNFPEWFQGFISRKDAEEHLKDKELGCFLIRLSDKATGYILSYKGRDRCRHFVINQNKDGRFIVTGDTEMHDTLTSLIEYYKTRPIEPFGEYLSLSCFESSTSELYDVINFDVREKPGVSVKAAKHIWDDPGKKPQETHEQPPALPPKGHRNTPTVPPLPRKCPPLKAASFEGKASPDNVLYTAVDLQKPREKARMPTEGKDISLTSSRGEPRALRPQKGPAAHQGTIYSELLVPNCRSQSLPFLDDDSEVEGHFNGRSQPQLSSQMQREPLRNPGFSNSLEILCNSSVYQLAGTQGNQNMAGSRMAKVNVQESNVMYAEVPLEPVPNAFRVDDTYEQIPDSRSTVRAEETSHTNTYETLTDLKPKQIISARPLKTEKWKWLSPEYWKK</sequence>
<dbReference type="AlphaFoldDB" id="A0A6P6MEI2"/>
<feature type="region of interest" description="Disordered" evidence="3">
    <location>
        <begin position="326"/>
        <end position="361"/>
    </location>
</feature>
<feature type="compositionally biased region" description="Basic and acidic residues" evidence="3">
    <location>
        <begin position="326"/>
        <end position="339"/>
    </location>
</feature>
<organism evidence="5 6">
    <name type="scientific">Carassius auratus</name>
    <name type="common">Goldfish</name>
    <dbReference type="NCBI Taxonomy" id="7957"/>
    <lineage>
        <taxon>Eukaryota</taxon>
        <taxon>Metazoa</taxon>
        <taxon>Chordata</taxon>
        <taxon>Craniata</taxon>
        <taxon>Vertebrata</taxon>
        <taxon>Euteleostomi</taxon>
        <taxon>Actinopterygii</taxon>
        <taxon>Neopterygii</taxon>
        <taxon>Teleostei</taxon>
        <taxon>Ostariophysi</taxon>
        <taxon>Cypriniformes</taxon>
        <taxon>Cyprinidae</taxon>
        <taxon>Cyprininae</taxon>
        <taxon>Carassius</taxon>
    </lineage>
</organism>
<proteinExistence type="predicted"/>
<evidence type="ECO:0000256" key="2">
    <source>
        <dbReference type="PROSITE-ProRule" id="PRU00191"/>
    </source>
</evidence>
<dbReference type="GO" id="GO:0005737">
    <property type="term" value="C:cytoplasm"/>
    <property type="evidence" value="ECO:0007669"/>
    <property type="project" value="TreeGrafter"/>
</dbReference>
<keyword evidence="1 2" id="KW-0727">SH2 domain</keyword>
<dbReference type="GeneID" id="113066997"/>
<gene>
    <name evidence="6" type="primary">LOC113066997</name>
</gene>
<dbReference type="InterPro" id="IPR036860">
    <property type="entry name" value="SH2_dom_sf"/>
</dbReference>
<dbReference type="InterPro" id="IPR000980">
    <property type="entry name" value="SH2"/>
</dbReference>
<dbReference type="KEGG" id="caua:113066997"/>